<keyword evidence="1" id="KW-0812">Transmembrane</keyword>
<name>A0A5C5VLM5_9BACT</name>
<dbReference type="InterPro" id="IPR027558">
    <property type="entry name" value="Pre_pil_HX9DG_C"/>
</dbReference>
<evidence type="ECO:0000256" key="1">
    <source>
        <dbReference type="SAM" id="Phobius"/>
    </source>
</evidence>
<dbReference type="NCBIfam" id="TIGR02532">
    <property type="entry name" value="IV_pilin_GFxxxE"/>
    <property type="match status" value="1"/>
</dbReference>
<evidence type="ECO:0000313" key="4">
    <source>
        <dbReference type="Proteomes" id="UP000318878"/>
    </source>
</evidence>
<dbReference type="RefSeq" id="WP_246119924.1">
    <property type="nucleotide sequence ID" value="NZ_SJPF01000001.1"/>
</dbReference>
<dbReference type="InterPro" id="IPR045584">
    <property type="entry name" value="Pilin-like"/>
</dbReference>
<evidence type="ECO:0000313" key="3">
    <source>
        <dbReference type="EMBL" id="TWT38891.1"/>
    </source>
</evidence>
<dbReference type="PANTHER" id="PTHR30093:SF2">
    <property type="entry name" value="TYPE II SECRETION SYSTEM PROTEIN H"/>
    <property type="match status" value="1"/>
</dbReference>
<comment type="caution">
    <text evidence="3">The sequence shown here is derived from an EMBL/GenBank/DDBJ whole genome shotgun (WGS) entry which is preliminary data.</text>
</comment>
<dbReference type="NCBIfam" id="TIGR04294">
    <property type="entry name" value="pre_pil_HX9DG"/>
    <property type="match status" value="1"/>
</dbReference>
<reference evidence="3 4" key="1">
    <citation type="submission" date="2019-02" db="EMBL/GenBank/DDBJ databases">
        <title>Deep-cultivation of Planctomycetes and their phenomic and genomic characterization uncovers novel biology.</title>
        <authorList>
            <person name="Wiegand S."/>
            <person name="Jogler M."/>
            <person name="Boedeker C."/>
            <person name="Pinto D."/>
            <person name="Vollmers J."/>
            <person name="Rivas-Marin E."/>
            <person name="Kohn T."/>
            <person name="Peeters S.H."/>
            <person name="Heuer A."/>
            <person name="Rast P."/>
            <person name="Oberbeckmann S."/>
            <person name="Bunk B."/>
            <person name="Jeske O."/>
            <person name="Meyerdierks A."/>
            <person name="Storesund J.E."/>
            <person name="Kallscheuer N."/>
            <person name="Luecker S."/>
            <person name="Lage O.M."/>
            <person name="Pohl T."/>
            <person name="Merkel B.J."/>
            <person name="Hornburger P."/>
            <person name="Mueller R.-W."/>
            <person name="Bruemmer F."/>
            <person name="Labrenz M."/>
            <person name="Spormann A.M."/>
            <person name="Op Den Camp H."/>
            <person name="Overmann J."/>
            <person name="Amann R."/>
            <person name="Jetten M.S.M."/>
            <person name="Mascher T."/>
            <person name="Medema M.H."/>
            <person name="Devos D.P."/>
            <person name="Kaster A.-K."/>
            <person name="Ovreas L."/>
            <person name="Rohde M."/>
            <person name="Galperin M.Y."/>
            <person name="Jogler C."/>
        </authorList>
    </citation>
    <scope>NUCLEOTIDE SEQUENCE [LARGE SCALE GENOMIC DNA]</scope>
    <source>
        <strain evidence="3 4">Enr8</strain>
    </source>
</reference>
<dbReference type="Proteomes" id="UP000318878">
    <property type="component" value="Unassembled WGS sequence"/>
</dbReference>
<keyword evidence="4" id="KW-1185">Reference proteome</keyword>
<proteinExistence type="predicted"/>
<protein>
    <recommendedName>
        <fullName evidence="2">DUF1559 domain-containing protein</fullName>
    </recommendedName>
</protein>
<dbReference type="InterPro" id="IPR011453">
    <property type="entry name" value="DUF1559"/>
</dbReference>
<dbReference type="Pfam" id="PF07963">
    <property type="entry name" value="N_methyl"/>
    <property type="match status" value="1"/>
</dbReference>
<evidence type="ECO:0000259" key="2">
    <source>
        <dbReference type="Pfam" id="PF07596"/>
    </source>
</evidence>
<sequence>MGCARQSCDLILGCGDSAVIFRSDPCFDRAGTSSLSIFTGEQNVQKRDAFTLVELLVVIAIIGILIALLLPAVQQAREAARRMSCTNNLKQIGLASHNYHDTFKTFPSGWIATVEGTNTPFAHGEPGWGWAAQLLPMMEQQNLVDSMIDFRLSIRDSAHATVRVHHVQGYSCPSDRAPYTFEAHEEDHGHADTGSGSHDELELASASYIGVFGSTDNGATTIEDCESFGAGTKCAGNGVFHHNSGTKFAAITDGTSNTFFCGERKFTEESPSTWLGSLSESEYAIERILGIVDDHAPNDDHNHPEDFRSQHPAGTNFAFCDGSVHLIVETIDLQVYRNQANRQDGQVIPSDAF</sequence>
<organism evidence="3 4">
    <name type="scientific">Blastopirellula retiformator</name>
    <dbReference type="NCBI Taxonomy" id="2527970"/>
    <lineage>
        <taxon>Bacteria</taxon>
        <taxon>Pseudomonadati</taxon>
        <taxon>Planctomycetota</taxon>
        <taxon>Planctomycetia</taxon>
        <taxon>Pirellulales</taxon>
        <taxon>Pirellulaceae</taxon>
        <taxon>Blastopirellula</taxon>
    </lineage>
</organism>
<dbReference type="EMBL" id="SJPF01000001">
    <property type="protein sequence ID" value="TWT38891.1"/>
    <property type="molecule type" value="Genomic_DNA"/>
</dbReference>
<accession>A0A5C5VLM5</accession>
<dbReference type="PANTHER" id="PTHR30093">
    <property type="entry name" value="GENERAL SECRETION PATHWAY PROTEIN G"/>
    <property type="match status" value="1"/>
</dbReference>
<dbReference type="Pfam" id="PF07596">
    <property type="entry name" value="SBP_bac_10"/>
    <property type="match status" value="1"/>
</dbReference>
<feature type="transmembrane region" description="Helical" evidence="1">
    <location>
        <begin position="49"/>
        <end position="73"/>
    </location>
</feature>
<dbReference type="SUPFAM" id="SSF54523">
    <property type="entry name" value="Pili subunits"/>
    <property type="match status" value="1"/>
</dbReference>
<feature type="domain" description="DUF1559" evidence="2">
    <location>
        <begin position="74"/>
        <end position="334"/>
    </location>
</feature>
<keyword evidence="1" id="KW-1133">Transmembrane helix</keyword>
<dbReference type="AlphaFoldDB" id="A0A5C5VLM5"/>
<keyword evidence="1" id="KW-0472">Membrane</keyword>
<dbReference type="Gene3D" id="3.30.700.10">
    <property type="entry name" value="Glycoprotein, Type 4 Pilin"/>
    <property type="match status" value="1"/>
</dbReference>
<gene>
    <name evidence="3" type="ORF">Enr8_05850</name>
</gene>
<dbReference type="InterPro" id="IPR012902">
    <property type="entry name" value="N_methyl_site"/>
</dbReference>